<feature type="region of interest" description="Disordered" evidence="1">
    <location>
        <begin position="1"/>
        <end position="71"/>
    </location>
</feature>
<accession>L5KLW6</accession>
<proteinExistence type="predicted"/>
<organism evidence="2 3">
    <name type="scientific">Pteropus alecto</name>
    <name type="common">Black flying fox</name>
    <dbReference type="NCBI Taxonomy" id="9402"/>
    <lineage>
        <taxon>Eukaryota</taxon>
        <taxon>Metazoa</taxon>
        <taxon>Chordata</taxon>
        <taxon>Craniata</taxon>
        <taxon>Vertebrata</taxon>
        <taxon>Euteleostomi</taxon>
        <taxon>Mammalia</taxon>
        <taxon>Eutheria</taxon>
        <taxon>Laurasiatheria</taxon>
        <taxon>Chiroptera</taxon>
        <taxon>Yinpterochiroptera</taxon>
        <taxon>Pteropodoidea</taxon>
        <taxon>Pteropodidae</taxon>
        <taxon>Pteropodinae</taxon>
        <taxon>Pteropus</taxon>
    </lineage>
</organism>
<dbReference type="InParanoid" id="L5KLW6"/>
<protein>
    <submittedName>
        <fullName evidence="2">Uncharacterized protein</fullName>
    </submittedName>
</protein>
<evidence type="ECO:0000256" key="1">
    <source>
        <dbReference type="SAM" id="MobiDB-lite"/>
    </source>
</evidence>
<evidence type="ECO:0000313" key="3">
    <source>
        <dbReference type="Proteomes" id="UP000010552"/>
    </source>
</evidence>
<keyword evidence="3" id="KW-1185">Reference proteome</keyword>
<name>L5KLW6_PTEAL</name>
<reference evidence="3" key="1">
    <citation type="journal article" date="2013" name="Science">
        <title>Comparative analysis of bat genomes provides insight into the evolution of flight and immunity.</title>
        <authorList>
            <person name="Zhang G."/>
            <person name="Cowled C."/>
            <person name="Shi Z."/>
            <person name="Huang Z."/>
            <person name="Bishop-Lilly K.A."/>
            <person name="Fang X."/>
            <person name="Wynne J.W."/>
            <person name="Xiong Z."/>
            <person name="Baker M.L."/>
            <person name="Zhao W."/>
            <person name="Tachedjian M."/>
            <person name="Zhu Y."/>
            <person name="Zhou P."/>
            <person name="Jiang X."/>
            <person name="Ng J."/>
            <person name="Yang L."/>
            <person name="Wu L."/>
            <person name="Xiao J."/>
            <person name="Feng Y."/>
            <person name="Chen Y."/>
            <person name="Sun X."/>
            <person name="Zhang Y."/>
            <person name="Marsh G.A."/>
            <person name="Crameri G."/>
            <person name="Broder C.C."/>
            <person name="Frey K.G."/>
            <person name="Wang L.F."/>
            <person name="Wang J."/>
        </authorList>
    </citation>
    <scope>NUCLEOTIDE SEQUENCE [LARGE SCALE GENOMIC DNA]</scope>
</reference>
<dbReference type="Proteomes" id="UP000010552">
    <property type="component" value="Unassembled WGS sequence"/>
</dbReference>
<gene>
    <name evidence="2" type="ORF">PAL_GLEAN10014631</name>
</gene>
<sequence>MAGGKQQPWNHRVSRPLGTPGASLHRSDWEQRAVLVESQRQPPGPASTRDDPSTGPELSFRTSANGHDSVRFQPPIFRDAILESCKSTASRYR</sequence>
<dbReference type="AlphaFoldDB" id="L5KLW6"/>
<evidence type="ECO:0000313" key="2">
    <source>
        <dbReference type="EMBL" id="ELK12302.1"/>
    </source>
</evidence>
<dbReference type="EMBL" id="KB030661">
    <property type="protein sequence ID" value="ELK12302.1"/>
    <property type="molecule type" value="Genomic_DNA"/>
</dbReference>